<dbReference type="PANTHER" id="PTHR12645:SF0">
    <property type="entry name" value="FAD-LINKED SULFHYDRYL OXIDASE ALR"/>
    <property type="match status" value="1"/>
</dbReference>
<name>A0A087SDF4_AUXPR</name>
<evidence type="ECO:0000256" key="1">
    <source>
        <dbReference type="ARBA" id="ARBA00001974"/>
    </source>
</evidence>
<evidence type="ECO:0000256" key="2">
    <source>
        <dbReference type="ARBA" id="ARBA00022630"/>
    </source>
</evidence>
<organism evidence="8 9">
    <name type="scientific">Auxenochlorella protothecoides</name>
    <name type="common">Green microalga</name>
    <name type="synonym">Chlorella protothecoides</name>
    <dbReference type="NCBI Taxonomy" id="3075"/>
    <lineage>
        <taxon>Eukaryota</taxon>
        <taxon>Viridiplantae</taxon>
        <taxon>Chlorophyta</taxon>
        <taxon>core chlorophytes</taxon>
        <taxon>Trebouxiophyceae</taxon>
        <taxon>Chlorellales</taxon>
        <taxon>Chlorellaceae</taxon>
        <taxon>Auxenochlorella</taxon>
    </lineage>
</organism>
<dbReference type="AlphaFoldDB" id="A0A087SDF4"/>
<dbReference type="GO" id="GO:0016971">
    <property type="term" value="F:flavin-dependent sulfhydryl oxidase activity"/>
    <property type="evidence" value="ECO:0007669"/>
    <property type="project" value="InterPro"/>
</dbReference>
<protein>
    <recommendedName>
        <fullName evidence="6">Sulfhydryl oxidase</fullName>
        <ecNumber evidence="6">1.8.3.2</ecNumber>
    </recommendedName>
</protein>
<comment type="cofactor">
    <cofactor evidence="1 6">
        <name>FAD</name>
        <dbReference type="ChEBI" id="CHEBI:57692"/>
    </cofactor>
</comment>
<comment type="catalytic activity">
    <reaction evidence="6">
        <text>2 R'C(R)SH + O2 = R'C(R)S-S(R)CR' + H2O2</text>
        <dbReference type="Rhea" id="RHEA:17357"/>
        <dbReference type="ChEBI" id="CHEBI:15379"/>
        <dbReference type="ChEBI" id="CHEBI:16240"/>
        <dbReference type="ChEBI" id="CHEBI:16520"/>
        <dbReference type="ChEBI" id="CHEBI:17412"/>
        <dbReference type="EC" id="1.8.3.2"/>
    </reaction>
</comment>
<keyword evidence="9" id="KW-1185">Reference proteome</keyword>
<evidence type="ECO:0000256" key="6">
    <source>
        <dbReference type="RuleBase" id="RU371123"/>
    </source>
</evidence>
<evidence type="ECO:0000256" key="5">
    <source>
        <dbReference type="ARBA" id="ARBA00023157"/>
    </source>
</evidence>
<reference evidence="8 9" key="1">
    <citation type="journal article" date="2014" name="BMC Genomics">
        <title>Oil accumulation mechanisms of the oleaginous microalga Chlorella protothecoides revealed through its genome, transcriptomes, and proteomes.</title>
        <authorList>
            <person name="Gao C."/>
            <person name="Wang Y."/>
            <person name="Shen Y."/>
            <person name="Yan D."/>
            <person name="He X."/>
            <person name="Dai J."/>
            <person name="Wu Q."/>
        </authorList>
    </citation>
    <scope>NUCLEOTIDE SEQUENCE [LARGE SCALE GENOMIC DNA]</scope>
    <source>
        <strain evidence="8 9">0710</strain>
    </source>
</reference>
<dbReference type="STRING" id="3075.A0A087SDF4"/>
<dbReference type="InterPro" id="IPR017905">
    <property type="entry name" value="ERV/ALR_sulphydryl_oxidase"/>
</dbReference>
<dbReference type="EMBL" id="KL662100">
    <property type="protein sequence ID" value="KFM23758.1"/>
    <property type="molecule type" value="Genomic_DNA"/>
</dbReference>
<dbReference type="OrthoDB" id="17199at2759"/>
<dbReference type="GO" id="GO:0050660">
    <property type="term" value="F:flavin adenine dinucleotide binding"/>
    <property type="evidence" value="ECO:0007669"/>
    <property type="project" value="TreeGrafter"/>
</dbReference>
<dbReference type="InterPro" id="IPR039799">
    <property type="entry name" value="ALR/ERV"/>
</dbReference>
<evidence type="ECO:0000256" key="4">
    <source>
        <dbReference type="ARBA" id="ARBA00023002"/>
    </source>
</evidence>
<dbReference type="InterPro" id="IPR036774">
    <property type="entry name" value="ERV/ALR_sulphydryl_oxid_sf"/>
</dbReference>
<keyword evidence="3 6" id="KW-0274">FAD</keyword>
<dbReference type="RefSeq" id="XP_011396636.1">
    <property type="nucleotide sequence ID" value="XM_011398334.1"/>
</dbReference>
<feature type="domain" description="ERV/ALR sulfhydryl oxidase" evidence="7">
    <location>
        <begin position="1"/>
        <end position="83"/>
    </location>
</feature>
<dbReference type="PANTHER" id="PTHR12645">
    <property type="entry name" value="ALR/ERV"/>
    <property type="match status" value="1"/>
</dbReference>
<dbReference type="EC" id="1.8.3.2" evidence="6"/>
<sequence>MAAQFPDRPAPSQQRDVKNLIDILTRMYPCGECAAHFKELVRNNPPRVASGPELQQYMCELHNQVNQRLRKPAFNCALAGARWRALDCDEDGVAACAIQPANSSLGARRWPW</sequence>
<dbReference type="GO" id="GO:0005739">
    <property type="term" value="C:mitochondrion"/>
    <property type="evidence" value="ECO:0007669"/>
    <property type="project" value="TreeGrafter"/>
</dbReference>
<keyword evidence="5" id="KW-1015">Disulfide bond</keyword>
<evidence type="ECO:0000256" key="3">
    <source>
        <dbReference type="ARBA" id="ARBA00022827"/>
    </source>
</evidence>
<dbReference type="KEGG" id="apro:F751_5815"/>
<keyword evidence="4 6" id="KW-0560">Oxidoreductase</keyword>
<keyword evidence="2 6" id="KW-0285">Flavoprotein</keyword>
<proteinExistence type="predicted"/>
<evidence type="ECO:0000313" key="9">
    <source>
        <dbReference type="Proteomes" id="UP000028924"/>
    </source>
</evidence>
<evidence type="ECO:0000313" key="8">
    <source>
        <dbReference type="EMBL" id="KFM23758.1"/>
    </source>
</evidence>
<accession>A0A087SDF4</accession>
<dbReference type="PROSITE" id="PS51324">
    <property type="entry name" value="ERV_ALR"/>
    <property type="match status" value="1"/>
</dbReference>
<dbReference type="Pfam" id="PF04777">
    <property type="entry name" value="Evr1_Alr"/>
    <property type="match status" value="1"/>
</dbReference>
<dbReference type="SUPFAM" id="SSF69000">
    <property type="entry name" value="FAD-dependent thiol oxidase"/>
    <property type="match status" value="1"/>
</dbReference>
<dbReference type="eggNOG" id="KOG3355">
    <property type="taxonomic scope" value="Eukaryota"/>
</dbReference>
<dbReference type="GeneID" id="23617206"/>
<evidence type="ECO:0000259" key="7">
    <source>
        <dbReference type="PROSITE" id="PS51324"/>
    </source>
</evidence>
<dbReference type="Gene3D" id="1.20.120.310">
    <property type="entry name" value="ERV/ALR sulfhydryl oxidase domain"/>
    <property type="match status" value="1"/>
</dbReference>
<dbReference type="Proteomes" id="UP000028924">
    <property type="component" value="Unassembled WGS sequence"/>
</dbReference>
<gene>
    <name evidence="8" type="ORF">F751_5815</name>
</gene>